<dbReference type="RefSeq" id="WP_230841677.1">
    <property type="nucleotide sequence ID" value="NZ_CP063845.1"/>
</dbReference>
<proteinExistence type="predicted"/>
<accession>A0ABY3PLU4</accession>
<keyword evidence="1" id="KW-1133">Transmembrane helix</keyword>
<evidence type="ECO:0000256" key="1">
    <source>
        <dbReference type="SAM" id="Phobius"/>
    </source>
</evidence>
<name>A0ABY3PLU4_9CYAN</name>
<keyword evidence="1" id="KW-0812">Transmembrane</keyword>
<organism evidence="2 3">
    <name type="scientific">Gloeobacter morelensis MG652769</name>
    <dbReference type="NCBI Taxonomy" id="2781736"/>
    <lineage>
        <taxon>Bacteria</taxon>
        <taxon>Bacillati</taxon>
        <taxon>Cyanobacteriota</taxon>
        <taxon>Cyanophyceae</taxon>
        <taxon>Gloeobacterales</taxon>
        <taxon>Gloeobacteraceae</taxon>
        <taxon>Gloeobacter</taxon>
        <taxon>Gloeobacter morelensis</taxon>
    </lineage>
</organism>
<keyword evidence="1" id="KW-0472">Membrane</keyword>
<feature type="transmembrane region" description="Helical" evidence="1">
    <location>
        <begin position="23"/>
        <end position="46"/>
    </location>
</feature>
<protein>
    <submittedName>
        <fullName evidence="2">Uncharacterized protein</fullName>
    </submittedName>
</protein>
<reference evidence="2 3" key="1">
    <citation type="journal article" date="2021" name="Genome Biol. Evol.">
        <title>Complete Genome Sequencing of a Novel Gloeobacter Species from a Waterfall Cave in Mexico.</title>
        <authorList>
            <person name="Saw J.H."/>
            <person name="Cardona T."/>
            <person name="Montejano G."/>
        </authorList>
    </citation>
    <scope>NUCLEOTIDE SEQUENCE [LARGE SCALE GENOMIC DNA]</scope>
    <source>
        <strain evidence="2">MG652769</strain>
    </source>
</reference>
<sequence length="48" mass="5394">MFTKHKKTGHGYHVRPFETHKKVIDWEAVGGAAFLAILALCIIGWLTT</sequence>
<evidence type="ECO:0000313" key="2">
    <source>
        <dbReference type="EMBL" id="UFP94626.1"/>
    </source>
</evidence>
<gene>
    <name evidence="2" type="ORF">ISF26_23325</name>
</gene>
<dbReference type="Proteomes" id="UP001054846">
    <property type="component" value="Chromosome"/>
</dbReference>
<keyword evidence="3" id="KW-1185">Reference proteome</keyword>
<evidence type="ECO:0000313" key="3">
    <source>
        <dbReference type="Proteomes" id="UP001054846"/>
    </source>
</evidence>
<dbReference type="EMBL" id="CP063845">
    <property type="protein sequence ID" value="UFP94626.1"/>
    <property type="molecule type" value="Genomic_DNA"/>
</dbReference>